<gene>
    <name evidence="3" type="ORF">TrLO_g15296</name>
</gene>
<dbReference type="Proteomes" id="UP001165122">
    <property type="component" value="Unassembled WGS sequence"/>
</dbReference>
<evidence type="ECO:0000313" key="4">
    <source>
        <dbReference type="Proteomes" id="UP001165122"/>
    </source>
</evidence>
<keyword evidence="4" id="KW-1185">Reference proteome</keyword>
<organism evidence="3 4">
    <name type="scientific">Triparma laevis f. longispina</name>
    <dbReference type="NCBI Taxonomy" id="1714387"/>
    <lineage>
        <taxon>Eukaryota</taxon>
        <taxon>Sar</taxon>
        <taxon>Stramenopiles</taxon>
        <taxon>Ochrophyta</taxon>
        <taxon>Bolidophyceae</taxon>
        <taxon>Parmales</taxon>
        <taxon>Triparmaceae</taxon>
        <taxon>Triparma</taxon>
    </lineage>
</organism>
<dbReference type="OrthoDB" id="2306007at2759"/>
<dbReference type="AlphaFoldDB" id="A0A9W7FJ49"/>
<dbReference type="InterPro" id="IPR049202">
    <property type="entry name" value="DUF6817"/>
</dbReference>
<protein>
    <recommendedName>
        <fullName evidence="2">DUF6817 domain-containing protein</fullName>
    </recommendedName>
</protein>
<dbReference type="EMBL" id="BRXW01000191">
    <property type="protein sequence ID" value="GMI13404.1"/>
    <property type="molecule type" value="Genomic_DNA"/>
</dbReference>
<evidence type="ECO:0000313" key="3">
    <source>
        <dbReference type="EMBL" id="GMI13404.1"/>
    </source>
</evidence>
<accession>A0A9W7FJ49</accession>
<feature type="signal peptide" evidence="1">
    <location>
        <begin position="1"/>
        <end position="18"/>
    </location>
</feature>
<reference evidence="4" key="1">
    <citation type="journal article" date="2023" name="Commun. Biol.">
        <title>Genome analysis of Parmales, the sister group of diatoms, reveals the evolutionary specialization of diatoms from phago-mixotrophs to photoautotrophs.</title>
        <authorList>
            <person name="Ban H."/>
            <person name="Sato S."/>
            <person name="Yoshikawa S."/>
            <person name="Yamada K."/>
            <person name="Nakamura Y."/>
            <person name="Ichinomiya M."/>
            <person name="Sato N."/>
            <person name="Blanc-Mathieu R."/>
            <person name="Endo H."/>
            <person name="Kuwata A."/>
            <person name="Ogata H."/>
        </authorList>
    </citation>
    <scope>NUCLEOTIDE SEQUENCE [LARGE SCALE GENOMIC DNA]</scope>
    <source>
        <strain evidence="4">NIES 3700</strain>
    </source>
</reference>
<keyword evidence="1" id="KW-0732">Signal</keyword>
<dbReference type="Pfam" id="PF20680">
    <property type="entry name" value="DUF6817"/>
    <property type="match status" value="1"/>
</dbReference>
<sequence length="262" mass="29897">MNTFLLLSWLGLLWGVEAGVPYSCPAATIGAADEPYLDLLRELVPDGIAHTGGPAFDEHLKGVMLVLRSWNCSKDVQLSGLFHSIYGTEGFQGHSIPFTRRGEIRAKIGNRAEILAYTFCVIDRLSLDESVRAEFEGGGGRKLKARADLGAFTIDLSDEEFHDFVELTLGDWLEQVESASLKENPLFRWKVGQAWCYRRQAYKNMSKYLGKEAEYEEVFAKEREEWKEWEQIKTPPMSDEAREIERRNERIMLLSEVRKIGI</sequence>
<feature type="chain" id="PRO_5040821214" description="DUF6817 domain-containing protein" evidence="1">
    <location>
        <begin position="19"/>
        <end position="262"/>
    </location>
</feature>
<evidence type="ECO:0000259" key="2">
    <source>
        <dbReference type="Pfam" id="PF20680"/>
    </source>
</evidence>
<evidence type="ECO:0000256" key="1">
    <source>
        <dbReference type="SAM" id="SignalP"/>
    </source>
</evidence>
<comment type="caution">
    <text evidence="3">The sequence shown here is derived from an EMBL/GenBank/DDBJ whole genome shotgun (WGS) entry which is preliminary data.</text>
</comment>
<proteinExistence type="predicted"/>
<feature type="domain" description="DUF6817" evidence="2">
    <location>
        <begin position="39"/>
        <end position="124"/>
    </location>
</feature>
<name>A0A9W7FJ49_9STRA</name>